<name>A0A381USL2_9ZZZZ</name>
<dbReference type="EMBL" id="UINC01007055">
    <property type="protein sequence ID" value="SVA31165.1"/>
    <property type="molecule type" value="Genomic_DNA"/>
</dbReference>
<protein>
    <submittedName>
        <fullName evidence="1">Uncharacterized protein</fullName>
    </submittedName>
</protein>
<sequence length="34" mass="3638">MVKVKQLGHIVLRADSLAGVEVKKLTEAEITSSS</sequence>
<proteinExistence type="predicted"/>
<accession>A0A381USL2</accession>
<dbReference type="AlphaFoldDB" id="A0A381USL2"/>
<gene>
    <name evidence="1" type="ORF">METZ01_LOCUS84019</name>
</gene>
<organism evidence="1">
    <name type="scientific">marine metagenome</name>
    <dbReference type="NCBI Taxonomy" id="408172"/>
    <lineage>
        <taxon>unclassified sequences</taxon>
        <taxon>metagenomes</taxon>
        <taxon>ecological metagenomes</taxon>
    </lineage>
</organism>
<evidence type="ECO:0000313" key="1">
    <source>
        <dbReference type="EMBL" id="SVA31165.1"/>
    </source>
</evidence>
<reference evidence="1" key="1">
    <citation type="submission" date="2018-05" db="EMBL/GenBank/DDBJ databases">
        <authorList>
            <person name="Lanie J.A."/>
            <person name="Ng W.-L."/>
            <person name="Kazmierczak K.M."/>
            <person name="Andrzejewski T.M."/>
            <person name="Davidsen T.M."/>
            <person name="Wayne K.J."/>
            <person name="Tettelin H."/>
            <person name="Glass J.I."/>
            <person name="Rusch D."/>
            <person name="Podicherti R."/>
            <person name="Tsui H.-C.T."/>
            <person name="Winkler M.E."/>
        </authorList>
    </citation>
    <scope>NUCLEOTIDE SEQUENCE</scope>
</reference>